<dbReference type="EMBL" id="JADIMV010000157">
    <property type="protein sequence ID" value="MBO8440792.1"/>
    <property type="molecule type" value="Genomic_DNA"/>
</dbReference>
<feature type="non-terminal residue" evidence="1">
    <location>
        <position position="542"/>
    </location>
</feature>
<organism evidence="1 2">
    <name type="scientific">Candidatus Aphodosoma intestinipullorum</name>
    <dbReference type="NCBI Taxonomy" id="2840674"/>
    <lineage>
        <taxon>Bacteria</taxon>
        <taxon>Pseudomonadati</taxon>
        <taxon>Bacteroidota</taxon>
        <taxon>Bacteroidia</taxon>
        <taxon>Bacteroidales</taxon>
        <taxon>Candidatus Aphodosoma</taxon>
    </lineage>
</organism>
<dbReference type="Proteomes" id="UP000712007">
    <property type="component" value="Unassembled WGS sequence"/>
</dbReference>
<comment type="caution">
    <text evidence="1">The sequence shown here is derived from an EMBL/GenBank/DDBJ whole genome shotgun (WGS) entry which is preliminary data.</text>
</comment>
<name>A0A940IFN5_9BACT</name>
<dbReference type="InterPro" id="IPR010994">
    <property type="entry name" value="RuvA_2-like"/>
</dbReference>
<protein>
    <submittedName>
        <fullName evidence="1">Helix-hairpin-helix domain-containing protein</fullName>
    </submittedName>
</protein>
<sequence>MIYRLIFIAVAVSSVLVPLRVAAQDVGSFSADEIITQIAIYLAEEENAEIPDYELLEERLNALISNPVDINRTTRRDLERLPFLDDTEVEALLRYVYLYGPMQSVYELQLVDGLRPLSRRFIIPFISVGDAVGDTSWSDALREASHTLFARVGTEVEQRAGYADGSYPGAPVGGMLKYRVQAADRLYAGITLEHDEGEPFLSHGAHGFDLCRAYVRARAGRHVSLFAGDFRASFGRGLLFGERAYGGMMDALGRSGANGSGISHYGGADETDFFRGAGVSVSWGGWRVDAFYSFRYYDADTTGGFFPTLRQGGLHRTMSERRSRHTVGMHTAAVHASYAGRHFEVGLTAGGSYHKISRRLPDNPYYRPMFSGNMQGGVSTDYRLFFRTLRLYGETAVNQGLAVATVNTLAVSPLSFLDIYLNHRYYSPRYDMYFSNAVGSGSRVNDEHGATFGFSLSMPRHWSLDAYADVYRRRWVSYRNAAPSLGWEARCDAEYGRGERLTATVSARYRFREIESGAVRPVGAGVHSDMFSLRGVVRYGAG</sequence>
<reference evidence="1" key="2">
    <citation type="journal article" date="2021" name="PeerJ">
        <title>Extensive microbial diversity within the chicken gut microbiome revealed by metagenomics and culture.</title>
        <authorList>
            <person name="Gilroy R."/>
            <person name="Ravi A."/>
            <person name="Getino M."/>
            <person name="Pursley I."/>
            <person name="Horton D.L."/>
            <person name="Alikhan N.F."/>
            <person name="Baker D."/>
            <person name="Gharbi K."/>
            <person name="Hall N."/>
            <person name="Watson M."/>
            <person name="Adriaenssens E.M."/>
            <person name="Foster-Nyarko E."/>
            <person name="Jarju S."/>
            <person name="Secka A."/>
            <person name="Antonio M."/>
            <person name="Oren A."/>
            <person name="Chaudhuri R.R."/>
            <person name="La Ragione R."/>
            <person name="Hildebrand F."/>
            <person name="Pallen M.J."/>
        </authorList>
    </citation>
    <scope>NUCLEOTIDE SEQUENCE</scope>
    <source>
        <strain evidence="1">3924</strain>
    </source>
</reference>
<evidence type="ECO:0000313" key="2">
    <source>
        <dbReference type="Proteomes" id="UP000712007"/>
    </source>
</evidence>
<gene>
    <name evidence="1" type="ORF">IAC51_09115</name>
</gene>
<proteinExistence type="predicted"/>
<accession>A0A940IFN5</accession>
<dbReference type="SUPFAM" id="SSF47781">
    <property type="entry name" value="RuvA domain 2-like"/>
    <property type="match status" value="1"/>
</dbReference>
<evidence type="ECO:0000313" key="1">
    <source>
        <dbReference type="EMBL" id="MBO8440792.1"/>
    </source>
</evidence>
<dbReference type="AlphaFoldDB" id="A0A940IFN5"/>
<reference evidence="1" key="1">
    <citation type="submission" date="2020-10" db="EMBL/GenBank/DDBJ databases">
        <authorList>
            <person name="Gilroy R."/>
        </authorList>
    </citation>
    <scope>NUCLEOTIDE SEQUENCE</scope>
    <source>
        <strain evidence="1">3924</strain>
    </source>
</reference>